<dbReference type="Proteomes" id="UP000030748">
    <property type="component" value="Unassembled WGS sequence"/>
</dbReference>
<dbReference type="SUPFAM" id="SSF52047">
    <property type="entry name" value="RNI-like"/>
    <property type="match status" value="1"/>
</dbReference>
<accession>A0A022RY06</accession>
<organism evidence="2 3">
    <name type="scientific">Erythranthe guttata</name>
    <name type="common">Yellow monkey flower</name>
    <name type="synonym">Mimulus guttatus</name>
    <dbReference type="NCBI Taxonomy" id="4155"/>
    <lineage>
        <taxon>Eukaryota</taxon>
        <taxon>Viridiplantae</taxon>
        <taxon>Streptophyta</taxon>
        <taxon>Embryophyta</taxon>
        <taxon>Tracheophyta</taxon>
        <taxon>Spermatophyta</taxon>
        <taxon>Magnoliopsida</taxon>
        <taxon>eudicotyledons</taxon>
        <taxon>Gunneridae</taxon>
        <taxon>Pentapetalae</taxon>
        <taxon>asterids</taxon>
        <taxon>lamiids</taxon>
        <taxon>Lamiales</taxon>
        <taxon>Phrymaceae</taxon>
        <taxon>Erythranthe</taxon>
    </lineage>
</organism>
<dbReference type="AlphaFoldDB" id="A0A022RY06"/>
<proteinExistence type="predicted"/>
<dbReference type="PANTHER" id="PTHR31900:SF34">
    <property type="entry name" value="EMB|CAB62440.1-RELATED"/>
    <property type="match status" value="1"/>
</dbReference>
<feature type="domain" description="F-box/LRR-repeat protein 15/At3g58940/PEG3-like LRR" evidence="1">
    <location>
        <begin position="51"/>
        <end position="139"/>
    </location>
</feature>
<gene>
    <name evidence="2" type="ORF">MIMGU_mgv1a022701mg</name>
</gene>
<evidence type="ECO:0000313" key="3">
    <source>
        <dbReference type="Proteomes" id="UP000030748"/>
    </source>
</evidence>
<dbReference type="InterPro" id="IPR050232">
    <property type="entry name" value="FBL13/AtMIF1-like"/>
</dbReference>
<evidence type="ECO:0000313" key="2">
    <source>
        <dbReference type="EMBL" id="EYU44924.1"/>
    </source>
</evidence>
<dbReference type="PANTHER" id="PTHR31900">
    <property type="entry name" value="F-BOX/RNI SUPERFAMILY PROTEIN-RELATED"/>
    <property type="match status" value="1"/>
</dbReference>
<dbReference type="EMBL" id="KI630206">
    <property type="protein sequence ID" value="EYU44924.1"/>
    <property type="molecule type" value="Genomic_DNA"/>
</dbReference>
<dbReference type="InterPro" id="IPR055411">
    <property type="entry name" value="LRR_FXL15/At3g58940/PEG3-like"/>
</dbReference>
<evidence type="ECO:0000259" key="1">
    <source>
        <dbReference type="Pfam" id="PF24758"/>
    </source>
</evidence>
<feature type="non-terminal residue" evidence="2">
    <location>
        <position position="148"/>
    </location>
</feature>
<sequence>MTQWQPPFYVPNLYFDSEDEKIINRVMLLRKVQTVHTFHLDCEIYRSAYQLETWIAFAVIRGVQKLDLCLQDEDVFPSLPKCLFTCKTLVDLRLNSCGVIPLIGAVCLPRLKILRLICVQFEADESLPHLISGCPVLEGVGNQIRIRY</sequence>
<reference evidence="2 3" key="1">
    <citation type="journal article" date="2013" name="Proc. Natl. Acad. Sci. U.S.A.">
        <title>Fine-scale variation in meiotic recombination in Mimulus inferred from population shotgun sequencing.</title>
        <authorList>
            <person name="Hellsten U."/>
            <person name="Wright K.M."/>
            <person name="Jenkins J."/>
            <person name="Shu S."/>
            <person name="Yuan Y."/>
            <person name="Wessler S.R."/>
            <person name="Schmutz J."/>
            <person name="Willis J.H."/>
            <person name="Rokhsar D.S."/>
        </authorList>
    </citation>
    <scope>NUCLEOTIDE SEQUENCE [LARGE SCALE GENOMIC DNA]</scope>
    <source>
        <strain evidence="3">cv. DUN x IM62</strain>
    </source>
</reference>
<protein>
    <recommendedName>
        <fullName evidence="1">F-box/LRR-repeat protein 15/At3g58940/PEG3-like LRR domain-containing protein</fullName>
    </recommendedName>
</protein>
<keyword evidence="3" id="KW-1185">Reference proteome</keyword>
<dbReference type="Pfam" id="PF24758">
    <property type="entry name" value="LRR_At5g56370"/>
    <property type="match status" value="1"/>
</dbReference>
<name>A0A022RY06_ERYGU</name>